<dbReference type="EMBL" id="JAUHHV010000001">
    <property type="protein sequence ID" value="KAK1436855.1"/>
    <property type="molecule type" value="Genomic_DNA"/>
</dbReference>
<accession>A0AAD8LG14</accession>
<protein>
    <recommendedName>
        <fullName evidence="4">Pentatricopeptide repeat-containing protein</fullName>
    </recommendedName>
</protein>
<dbReference type="InterPro" id="IPR044190">
    <property type="entry name" value="THA8-like"/>
</dbReference>
<evidence type="ECO:0000256" key="1">
    <source>
        <dbReference type="SAM" id="MobiDB-lite"/>
    </source>
</evidence>
<dbReference type="GO" id="GO:0000373">
    <property type="term" value="P:Group II intron splicing"/>
    <property type="evidence" value="ECO:0007669"/>
    <property type="project" value="InterPro"/>
</dbReference>
<dbReference type="Proteomes" id="UP001229421">
    <property type="component" value="Unassembled WGS sequence"/>
</dbReference>
<dbReference type="PANTHER" id="PTHR47594">
    <property type="entry name" value="PPR CONTAINING PLANT-LIKE PROTEIN"/>
    <property type="match status" value="1"/>
</dbReference>
<evidence type="ECO:0008006" key="4">
    <source>
        <dbReference type="Google" id="ProtNLM"/>
    </source>
</evidence>
<sequence>MASSLRPFLPPLHLPHHRTTTAGKPTIRCGPRDNRGPLHKGRTLSIEAIHAVQSLKRSHRSDPTKNDIVSKTLSRLVKSDLIATFNELLRQDQFDLALKVFSVIRSEDWYKPDLNLHAKLVTAMSNRGMNDEIDCLILELEPADVISVDGKGLVTLIKALIAADRVESTVKVYEMMKCGGWKCRSPADDYVGKVLSRGLRRLGKMKVADEIDAEIGRVYGGVLEKMRG</sequence>
<proteinExistence type="predicted"/>
<reference evidence="2" key="1">
    <citation type="journal article" date="2023" name="bioRxiv">
        <title>Improved chromosome-level genome assembly for marigold (Tagetes erecta).</title>
        <authorList>
            <person name="Jiang F."/>
            <person name="Yuan L."/>
            <person name="Wang S."/>
            <person name="Wang H."/>
            <person name="Xu D."/>
            <person name="Wang A."/>
            <person name="Fan W."/>
        </authorList>
    </citation>
    <scope>NUCLEOTIDE SEQUENCE</scope>
    <source>
        <strain evidence="2">WSJ</strain>
        <tissue evidence="2">Leaf</tissue>
    </source>
</reference>
<dbReference type="GO" id="GO:0009658">
    <property type="term" value="P:chloroplast organization"/>
    <property type="evidence" value="ECO:0007669"/>
    <property type="project" value="InterPro"/>
</dbReference>
<dbReference type="GO" id="GO:0003723">
    <property type="term" value="F:RNA binding"/>
    <property type="evidence" value="ECO:0007669"/>
    <property type="project" value="InterPro"/>
</dbReference>
<keyword evidence="3" id="KW-1185">Reference proteome</keyword>
<feature type="region of interest" description="Disordered" evidence="1">
    <location>
        <begin position="1"/>
        <end position="39"/>
    </location>
</feature>
<gene>
    <name evidence="2" type="ORF">QVD17_02639</name>
</gene>
<dbReference type="Gene3D" id="1.25.40.10">
    <property type="entry name" value="Tetratricopeptide repeat domain"/>
    <property type="match status" value="1"/>
</dbReference>
<dbReference type="InterPro" id="IPR011990">
    <property type="entry name" value="TPR-like_helical_dom_sf"/>
</dbReference>
<name>A0AAD8LG14_TARER</name>
<organism evidence="2 3">
    <name type="scientific">Tagetes erecta</name>
    <name type="common">African marigold</name>
    <dbReference type="NCBI Taxonomy" id="13708"/>
    <lineage>
        <taxon>Eukaryota</taxon>
        <taxon>Viridiplantae</taxon>
        <taxon>Streptophyta</taxon>
        <taxon>Embryophyta</taxon>
        <taxon>Tracheophyta</taxon>
        <taxon>Spermatophyta</taxon>
        <taxon>Magnoliopsida</taxon>
        <taxon>eudicotyledons</taxon>
        <taxon>Gunneridae</taxon>
        <taxon>Pentapetalae</taxon>
        <taxon>asterids</taxon>
        <taxon>campanulids</taxon>
        <taxon>Asterales</taxon>
        <taxon>Asteraceae</taxon>
        <taxon>Asteroideae</taxon>
        <taxon>Heliantheae alliance</taxon>
        <taxon>Tageteae</taxon>
        <taxon>Tagetes</taxon>
    </lineage>
</organism>
<evidence type="ECO:0000313" key="2">
    <source>
        <dbReference type="EMBL" id="KAK1436855.1"/>
    </source>
</evidence>
<dbReference type="PANTHER" id="PTHR47594:SF3">
    <property type="entry name" value="PROTEIN THYLAKOID ASSEMBLY 8, CHLOROPLASTIC"/>
    <property type="match status" value="1"/>
</dbReference>
<dbReference type="AlphaFoldDB" id="A0AAD8LG14"/>
<comment type="caution">
    <text evidence="2">The sequence shown here is derived from an EMBL/GenBank/DDBJ whole genome shotgun (WGS) entry which is preliminary data.</text>
</comment>
<evidence type="ECO:0000313" key="3">
    <source>
        <dbReference type="Proteomes" id="UP001229421"/>
    </source>
</evidence>